<name>A0ABM5WI10_9BURK</name>
<evidence type="ECO:0000313" key="1">
    <source>
        <dbReference type="EMBL" id="ALS59568.1"/>
    </source>
</evidence>
<evidence type="ECO:0000313" key="2">
    <source>
        <dbReference type="Proteomes" id="UP000060277"/>
    </source>
</evidence>
<organism evidence="1 2">
    <name type="scientific">Pandoraea norimbergensis</name>
    <dbReference type="NCBI Taxonomy" id="93219"/>
    <lineage>
        <taxon>Bacteria</taxon>
        <taxon>Pseudomonadati</taxon>
        <taxon>Pseudomonadota</taxon>
        <taxon>Betaproteobacteria</taxon>
        <taxon>Burkholderiales</taxon>
        <taxon>Burkholderiaceae</taxon>
        <taxon>Pandoraea</taxon>
    </lineage>
</organism>
<keyword evidence="2" id="KW-1185">Reference proteome</keyword>
<reference evidence="2" key="1">
    <citation type="submission" date="2015-12" db="EMBL/GenBank/DDBJ databases">
        <title>Complete genome sequence of Pandoraea norimbergensis DSM 11628.</title>
        <authorList>
            <person name="Ee R."/>
            <person name="Lim Y.-L."/>
            <person name="Yong D."/>
            <person name="Yin W.-F."/>
            <person name="Chan K.-G."/>
        </authorList>
    </citation>
    <scope>NUCLEOTIDE SEQUENCE [LARGE SCALE GENOMIC DNA]</scope>
    <source>
        <strain evidence="2">DSM 11628</strain>
    </source>
</reference>
<dbReference type="EMBL" id="CP013480">
    <property type="protein sequence ID" value="ALS59568.1"/>
    <property type="molecule type" value="Genomic_DNA"/>
</dbReference>
<accession>A0ABM5WI10</accession>
<sequence>MNPSAPGAISRKIFALSDGQHENGDSRVFNAVHESITDRREFYLVATRHRTQLAGGYARMSQAIS</sequence>
<gene>
    <name evidence="1" type="ORF">AT302_07180</name>
</gene>
<proteinExistence type="predicted"/>
<dbReference type="Proteomes" id="UP000060277">
    <property type="component" value="Chromosome"/>
</dbReference>
<protein>
    <submittedName>
        <fullName evidence="1">Uncharacterized protein</fullName>
    </submittedName>
</protein>